<evidence type="ECO:0000256" key="1">
    <source>
        <dbReference type="SAM" id="Coils"/>
    </source>
</evidence>
<feature type="compositionally biased region" description="Basic and acidic residues" evidence="2">
    <location>
        <begin position="624"/>
        <end position="635"/>
    </location>
</feature>
<feature type="region of interest" description="Disordered" evidence="2">
    <location>
        <begin position="413"/>
        <end position="480"/>
    </location>
</feature>
<proteinExistence type="predicted"/>
<organism evidence="4 5">
    <name type="scientific">Caenorhabditis tropicalis</name>
    <dbReference type="NCBI Taxonomy" id="1561998"/>
    <lineage>
        <taxon>Eukaryota</taxon>
        <taxon>Metazoa</taxon>
        <taxon>Ecdysozoa</taxon>
        <taxon>Nematoda</taxon>
        <taxon>Chromadorea</taxon>
        <taxon>Rhabditida</taxon>
        <taxon>Rhabditina</taxon>
        <taxon>Rhabditomorpha</taxon>
        <taxon>Rhabditoidea</taxon>
        <taxon>Rhabditidae</taxon>
        <taxon>Peloderinae</taxon>
        <taxon>Caenorhabditis</taxon>
    </lineage>
</organism>
<dbReference type="InterPro" id="IPR049372">
    <property type="entry name" value="PPP1R21_C"/>
</dbReference>
<dbReference type="WBParaSite" id="Csp11.Scaffold559.g3875.t1">
    <property type="protein sequence ID" value="Csp11.Scaffold559.g3875.t1"/>
    <property type="gene ID" value="Csp11.Scaffold559.g3875"/>
</dbReference>
<evidence type="ECO:0000313" key="4">
    <source>
        <dbReference type="Proteomes" id="UP000095282"/>
    </source>
</evidence>
<dbReference type="AlphaFoldDB" id="A0A1I7T9Z5"/>
<keyword evidence="1" id="KW-0175">Coiled coil</keyword>
<protein>
    <submittedName>
        <fullName evidence="5">Protein phosphatase 1 regulatory subunit 21</fullName>
    </submittedName>
</protein>
<dbReference type="GO" id="GO:0005769">
    <property type="term" value="C:early endosome"/>
    <property type="evidence" value="ECO:0007669"/>
    <property type="project" value="TreeGrafter"/>
</dbReference>
<dbReference type="Pfam" id="PF21636">
    <property type="entry name" value="PPP1R21_C"/>
    <property type="match status" value="1"/>
</dbReference>
<feature type="compositionally biased region" description="Polar residues" evidence="2">
    <location>
        <begin position="636"/>
        <end position="647"/>
    </location>
</feature>
<dbReference type="InterPro" id="IPR040024">
    <property type="entry name" value="PPP1R21"/>
</dbReference>
<feature type="compositionally biased region" description="Basic and acidic residues" evidence="2">
    <location>
        <begin position="447"/>
        <end position="456"/>
    </location>
</feature>
<feature type="region of interest" description="Disordered" evidence="2">
    <location>
        <begin position="624"/>
        <end position="647"/>
    </location>
</feature>
<dbReference type="GO" id="GO:0016020">
    <property type="term" value="C:membrane"/>
    <property type="evidence" value="ECO:0007669"/>
    <property type="project" value="TreeGrafter"/>
</dbReference>
<reference evidence="5" key="1">
    <citation type="submission" date="2016-11" db="UniProtKB">
        <authorList>
            <consortium name="WormBaseParasite"/>
        </authorList>
    </citation>
    <scope>IDENTIFICATION</scope>
</reference>
<dbReference type="STRING" id="1561998.A0A1I7T9Z5"/>
<evidence type="ECO:0000256" key="2">
    <source>
        <dbReference type="SAM" id="MobiDB-lite"/>
    </source>
</evidence>
<sequence length="647" mass="75040">MSVSSVSLSSDVNVRYQRLAQEYTKLRAQAKVLREGVIEERGKVDKLTEDLRSKEAVIRRLEAENESLTFRNDQLVRRVETFQFEPPSSAHTKKAPPINHVDPKVELLEQELRRRLEQNERLVSEMAENERQHAIEMAEMSEKLAKEMRKLEDEVRRMRMRSSVEKKEEKKIVEEVEKKEVYLEEIGSPEPPESMEEARIMVAEATKGTFSALNNVFTLLQQRCEIYPFDATLEKLPSHVLKLSSEYAQTSRLFSSLVEITDEIITNSVFDSNDHLPGIISKCRLISQHCNQMLKELIRRMTGEENRVTWCTAALNKLNNQWELLILKLFDVFEEVTTSLETSEGLLDSLDSLDSVSGELLECFQKRWLYESQFPTTTKRIRCVGKALEAALQMTSQETSKLAARARRVHGMKEIKNSEEIRETSEDPKEPPVPEPYNPFDEDDDFRDASESHDLTITDNLPEDVASPPELPEVPEVRKDSEAVHLQSEILLLSKRNEELQKERDKLFVDNSLVRRKLEIATATQEKPDPGKTDIDQLWTIGMEKRDEWIQRVQKAEKALRFYENEFDLLLRHELASEEHLKHVSSELQTVTEKNHRLEDELESVRRSYESQLGDLSEHLATLVKDREKEKETSKSRGSLKSFFNKN</sequence>
<evidence type="ECO:0000259" key="3">
    <source>
        <dbReference type="SMART" id="SM01254"/>
    </source>
</evidence>
<feature type="coiled-coil region" evidence="1">
    <location>
        <begin position="105"/>
        <end position="168"/>
    </location>
</feature>
<feature type="coiled-coil region" evidence="1">
    <location>
        <begin position="16"/>
        <end position="78"/>
    </location>
</feature>
<accession>A0A1I7T9Z5</accession>
<dbReference type="SMART" id="SM01254">
    <property type="entry name" value="KLRAQ"/>
    <property type="match status" value="1"/>
</dbReference>
<dbReference type="InterPro" id="IPR019343">
    <property type="entry name" value="PPP1R21_N"/>
</dbReference>
<dbReference type="Pfam" id="PF10205">
    <property type="entry name" value="KLRAQ"/>
    <property type="match status" value="1"/>
</dbReference>
<evidence type="ECO:0000313" key="5">
    <source>
        <dbReference type="WBParaSite" id="Csp11.Scaffold559.g3875.t1"/>
    </source>
</evidence>
<dbReference type="PANTHER" id="PTHR21448">
    <property type="entry name" value="SMOOTH MUSCLE MYOSIN HEAVY CHAIN-RELATED"/>
    <property type="match status" value="1"/>
</dbReference>
<feature type="coiled-coil region" evidence="1">
    <location>
        <begin position="546"/>
        <end position="608"/>
    </location>
</feature>
<dbReference type="Proteomes" id="UP000095282">
    <property type="component" value="Unplaced"/>
</dbReference>
<keyword evidence="4" id="KW-1185">Reference proteome</keyword>
<dbReference type="eggNOG" id="KOG4421">
    <property type="taxonomic scope" value="Eukaryota"/>
</dbReference>
<feature type="compositionally biased region" description="Basic and acidic residues" evidence="2">
    <location>
        <begin position="413"/>
        <end position="432"/>
    </location>
</feature>
<name>A0A1I7T9Z5_9PELO</name>
<feature type="domain" description="Protein phosphatase 1 regulatory subunit 21 N-terminal" evidence="3">
    <location>
        <begin position="17"/>
        <end position="112"/>
    </location>
</feature>
<dbReference type="PANTHER" id="PTHR21448:SF0">
    <property type="entry name" value="PROTEIN PHOSPHATASE 1 REGULATORY SUBUNIT 21"/>
    <property type="match status" value="1"/>
</dbReference>